<dbReference type="InterPro" id="IPR006656">
    <property type="entry name" value="Mopterin_OxRdtase"/>
</dbReference>
<organism evidence="13">
    <name type="scientific">hydrothermal vent metagenome</name>
    <dbReference type="NCBI Taxonomy" id="652676"/>
    <lineage>
        <taxon>unclassified sequences</taxon>
        <taxon>metagenomes</taxon>
        <taxon>ecological metagenomes</taxon>
    </lineage>
</organism>
<evidence type="ECO:0000256" key="5">
    <source>
        <dbReference type="ARBA" id="ARBA00022967"/>
    </source>
</evidence>
<keyword evidence="7" id="KW-0411">Iron-sulfur</keyword>
<evidence type="ECO:0000256" key="8">
    <source>
        <dbReference type="ARBA" id="ARBA00023027"/>
    </source>
</evidence>
<dbReference type="GO" id="GO:0042773">
    <property type="term" value="P:ATP synthesis coupled electron transport"/>
    <property type="evidence" value="ECO:0007669"/>
    <property type="project" value="InterPro"/>
</dbReference>
<dbReference type="InterPro" id="IPR054351">
    <property type="entry name" value="NADH_UbQ_OxRdtase_ferredoxin"/>
</dbReference>
<dbReference type="PANTHER" id="PTHR43105:SF13">
    <property type="entry name" value="NADH-UBIQUINONE OXIDOREDUCTASE 75 KDA SUBUNIT, MITOCHONDRIAL"/>
    <property type="match status" value="1"/>
</dbReference>
<dbReference type="PROSITE" id="PS51669">
    <property type="entry name" value="4FE4S_MOW_BIS_MGD"/>
    <property type="match status" value="1"/>
</dbReference>
<dbReference type="InterPro" id="IPR001041">
    <property type="entry name" value="2Fe-2S_ferredoxin-type"/>
</dbReference>
<evidence type="ECO:0000256" key="7">
    <source>
        <dbReference type="ARBA" id="ARBA00023014"/>
    </source>
</evidence>
<evidence type="ECO:0000256" key="1">
    <source>
        <dbReference type="ARBA" id="ARBA00001966"/>
    </source>
</evidence>
<dbReference type="Gene3D" id="3.40.228.10">
    <property type="entry name" value="Dimethylsulfoxide Reductase, domain 2"/>
    <property type="match status" value="1"/>
</dbReference>
<dbReference type="GO" id="GO:0008137">
    <property type="term" value="F:NADH dehydrogenase (ubiquinone) activity"/>
    <property type="evidence" value="ECO:0007669"/>
    <property type="project" value="InterPro"/>
</dbReference>
<proteinExistence type="inferred from homology"/>
<dbReference type="InterPro" id="IPR010228">
    <property type="entry name" value="NADH_UbQ_OxRdtase_Gsu"/>
</dbReference>
<evidence type="ECO:0000256" key="6">
    <source>
        <dbReference type="ARBA" id="ARBA00023004"/>
    </source>
</evidence>
<evidence type="ECO:0000256" key="9">
    <source>
        <dbReference type="ARBA" id="ARBA00034078"/>
    </source>
</evidence>
<feature type="domain" description="2Fe-2S ferredoxin-type" evidence="10">
    <location>
        <begin position="2"/>
        <end position="80"/>
    </location>
</feature>
<feature type="domain" description="4Fe-4S Mo/W bis-MGD-type" evidence="11">
    <location>
        <begin position="217"/>
        <end position="273"/>
    </location>
</feature>
<dbReference type="FunFam" id="3.10.20.740:FF:000001">
    <property type="entry name" value="NADH-quinone oxidoreductase subunit G"/>
    <property type="match status" value="1"/>
</dbReference>
<comment type="cofactor">
    <cofactor evidence="1">
        <name>[4Fe-4S] cluster</name>
        <dbReference type="ChEBI" id="CHEBI:49883"/>
    </cofactor>
</comment>
<dbReference type="InterPro" id="IPR000283">
    <property type="entry name" value="NADH_UbQ_OxRdtase_75kDa_su_CS"/>
</dbReference>
<dbReference type="GO" id="GO:0051539">
    <property type="term" value="F:4 iron, 4 sulfur cluster binding"/>
    <property type="evidence" value="ECO:0007669"/>
    <property type="project" value="UniProtKB-KW"/>
</dbReference>
<dbReference type="Gene3D" id="3.30.70.20">
    <property type="match status" value="1"/>
</dbReference>
<dbReference type="PROSITE" id="PS51085">
    <property type="entry name" value="2FE2S_FER_2"/>
    <property type="match status" value="1"/>
</dbReference>
<dbReference type="Pfam" id="PF00384">
    <property type="entry name" value="Molybdopterin"/>
    <property type="match status" value="1"/>
</dbReference>
<gene>
    <name evidence="13" type="ORF">MNB_SUP05-6-47</name>
</gene>
<evidence type="ECO:0000313" key="13">
    <source>
        <dbReference type="EMBL" id="SFV82806.1"/>
    </source>
</evidence>
<evidence type="ECO:0000256" key="3">
    <source>
        <dbReference type="ARBA" id="ARBA00022485"/>
    </source>
</evidence>
<dbReference type="EC" id="1.6.5.3" evidence="13"/>
<evidence type="ECO:0000259" key="10">
    <source>
        <dbReference type="PROSITE" id="PS51085"/>
    </source>
</evidence>
<keyword evidence="3" id="KW-0004">4Fe-4S</keyword>
<dbReference type="PANTHER" id="PTHR43105">
    <property type="entry name" value="RESPIRATORY NITRATE REDUCTASE"/>
    <property type="match status" value="1"/>
</dbReference>
<dbReference type="CDD" id="cd00207">
    <property type="entry name" value="fer2"/>
    <property type="match status" value="1"/>
</dbReference>
<dbReference type="NCBIfam" id="TIGR01973">
    <property type="entry name" value="NuoG"/>
    <property type="match status" value="1"/>
</dbReference>
<keyword evidence="4" id="KW-0479">Metal-binding</keyword>
<dbReference type="PROSITE" id="PS00642">
    <property type="entry name" value="COMPLEX1_75K_2"/>
    <property type="match status" value="1"/>
</dbReference>
<protein>
    <submittedName>
        <fullName evidence="13">NADH-ubiquinone oxidoreductase chain G</fullName>
        <ecNumber evidence="13">1.6.5.3</ecNumber>
    </submittedName>
</protein>
<comment type="cofactor">
    <cofactor evidence="9">
        <name>[2Fe-2S] cluster</name>
        <dbReference type="ChEBI" id="CHEBI:190135"/>
    </cofactor>
</comment>
<dbReference type="SUPFAM" id="SSF54862">
    <property type="entry name" value="4Fe-4S ferredoxins"/>
    <property type="match status" value="1"/>
</dbReference>
<evidence type="ECO:0000256" key="2">
    <source>
        <dbReference type="ARBA" id="ARBA00005404"/>
    </source>
</evidence>
<dbReference type="EMBL" id="FPHV01000230">
    <property type="protein sequence ID" value="SFV82806.1"/>
    <property type="molecule type" value="Genomic_DNA"/>
</dbReference>
<dbReference type="InterPro" id="IPR036010">
    <property type="entry name" value="2Fe-2S_ferredoxin-like_sf"/>
</dbReference>
<dbReference type="InterPro" id="IPR006963">
    <property type="entry name" value="Mopterin_OxRdtase_4Fe-4S_dom"/>
</dbReference>
<dbReference type="GO" id="GO:0016651">
    <property type="term" value="F:oxidoreductase activity, acting on NAD(P)H"/>
    <property type="evidence" value="ECO:0007669"/>
    <property type="project" value="InterPro"/>
</dbReference>
<keyword evidence="13" id="KW-0560">Oxidoreductase</keyword>
<dbReference type="SMART" id="SM00929">
    <property type="entry name" value="NADH-G_4Fe-4S_3"/>
    <property type="match status" value="1"/>
</dbReference>
<keyword evidence="8" id="KW-0520">NAD</keyword>
<evidence type="ECO:0000259" key="12">
    <source>
        <dbReference type="PROSITE" id="PS51839"/>
    </source>
</evidence>
<sequence>MADIEIEIDGNIVNAKSGEMLIAVTDREGISVPRFCYHKKLSIAANCRMCLVDVEGAPKPQPACSTPIADGMKIHTQNEKAKASQKAVMEFLLINHPLDCPICDQGGECELQDVAMDYGSDISRFTEGKRIVADSDIGALIQTDMTRCIHCTRCVRFGAEVAGIMEMGGTGRGEDMKIEPFLSEGIQSELSGNMIDVCPVGALTSKPFRYELRSWQMNAVSNIARHDLVGSNIYTQTYKGKVKRIVAKDNDSVNETWISDRDRFSYEGLSHENRLLAPQIKVEGTWKEVEWNVALDFAIRGLANNVINTHQSDKLGALASNTATLEEFHLLQKILREVGSENIDYRLNVKDLDHAISLESNIKLAGLEGIDHALVIGSNLRLEQPMISHRLRKANLSGASIDVINAMAFDFNYRLNSENIISPNQTAATLAGVLKSVLQNAHIEVPDYLVEIEVSDIAMQLAEKLSQSNNSVIVLGEHIINNPQAASIANLVSEIAQHTDSTTLNVSATANSMAANMAGFVPGKDGLDVNAMLAADLKAYILLDVYPQYDFHHSAQAVEALSNDDTFVISLNSFKDDAVAQYSDVLLPIASFYETSGSHVNVEGEVQSFAAAVNAPNNAKPAWKVLKVLADLLELPGFHYADSAQVTSEVMHQSHKQHAHDESIDVKVKRGINVIWQKSPYAVDVLSRHAASLQATKIGQINSASMNKATAKKLEVSHDDEYLGVPVAINETVSNNCVFVNANHSTGVRS</sequence>
<dbReference type="Pfam" id="PF10588">
    <property type="entry name" value="NADH-G_4Fe-4S_3"/>
    <property type="match status" value="1"/>
</dbReference>
<dbReference type="Pfam" id="PF22151">
    <property type="entry name" value="Fer4_NDSU1"/>
    <property type="match status" value="1"/>
</dbReference>
<evidence type="ECO:0000256" key="4">
    <source>
        <dbReference type="ARBA" id="ARBA00022723"/>
    </source>
</evidence>
<dbReference type="PROSITE" id="PS51839">
    <property type="entry name" value="4FE4S_HC3"/>
    <property type="match status" value="1"/>
</dbReference>
<comment type="similarity">
    <text evidence="2">Belongs to the complex I 75 kDa subunit family.</text>
</comment>
<dbReference type="SUPFAM" id="SSF54292">
    <property type="entry name" value="2Fe-2S ferredoxin-like"/>
    <property type="match status" value="1"/>
</dbReference>
<name>A0A1W1DNF6_9ZZZZ</name>
<keyword evidence="5" id="KW-1278">Translocase</keyword>
<dbReference type="Pfam" id="PF22117">
    <property type="entry name" value="Fer4_Nqo3"/>
    <property type="match status" value="1"/>
</dbReference>
<accession>A0A1W1DNF6</accession>
<dbReference type="Gene3D" id="3.10.20.740">
    <property type="match status" value="1"/>
</dbReference>
<feature type="domain" description="4Fe-4S His(Cys)3-ligated-type" evidence="12">
    <location>
        <begin position="80"/>
        <end position="119"/>
    </location>
</feature>
<evidence type="ECO:0000259" key="11">
    <source>
        <dbReference type="PROSITE" id="PS51669"/>
    </source>
</evidence>
<dbReference type="GO" id="GO:0016020">
    <property type="term" value="C:membrane"/>
    <property type="evidence" value="ECO:0007669"/>
    <property type="project" value="InterPro"/>
</dbReference>
<dbReference type="InterPro" id="IPR050123">
    <property type="entry name" value="Prok_molybdopt-oxidoreductase"/>
</dbReference>
<keyword evidence="13" id="KW-0830">Ubiquinone</keyword>
<dbReference type="PROSITE" id="PS00641">
    <property type="entry name" value="COMPLEX1_75K_1"/>
    <property type="match status" value="1"/>
</dbReference>
<dbReference type="GO" id="GO:0046872">
    <property type="term" value="F:metal ion binding"/>
    <property type="evidence" value="ECO:0007669"/>
    <property type="project" value="UniProtKB-KW"/>
</dbReference>
<dbReference type="Gene3D" id="3.40.50.740">
    <property type="match status" value="2"/>
</dbReference>
<dbReference type="InterPro" id="IPR019574">
    <property type="entry name" value="NADH_UbQ_OxRdtase_Gsu_4Fe4S-bd"/>
</dbReference>
<dbReference type="FunFam" id="3.30.70.20:FF:000002">
    <property type="entry name" value="NADH-ubiquinone oxidoreductase 75 kDa subunit"/>
    <property type="match status" value="1"/>
</dbReference>
<dbReference type="Pfam" id="PF13510">
    <property type="entry name" value="Fer2_4"/>
    <property type="match status" value="1"/>
</dbReference>
<keyword evidence="6" id="KW-0408">Iron</keyword>
<dbReference type="SUPFAM" id="SSF53706">
    <property type="entry name" value="Formate dehydrogenase/DMSO reductase, domains 1-3"/>
    <property type="match status" value="1"/>
</dbReference>
<dbReference type="AlphaFoldDB" id="A0A1W1DNF6"/>
<dbReference type="PROSITE" id="PS00643">
    <property type="entry name" value="COMPLEX1_75K_3"/>
    <property type="match status" value="1"/>
</dbReference>
<reference evidence="13" key="1">
    <citation type="submission" date="2016-10" db="EMBL/GenBank/DDBJ databases">
        <authorList>
            <person name="de Groot N.N."/>
        </authorList>
    </citation>
    <scope>NUCLEOTIDE SEQUENCE</scope>
</reference>